<protein>
    <recommendedName>
        <fullName evidence="2">3-keto-alpha-glucoside-1,2-lyase/3-keto-2-hydroxy-glucal hydratase domain-containing protein</fullName>
    </recommendedName>
</protein>
<evidence type="ECO:0000256" key="1">
    <source>
        <dbReference type="SAM" id="SignalP"/>
    </source>
</evidence>
<dbReference type="Proteomes" id="UP000199679">
    <property type="component" value="Chromosome I"/>
</dbReference>
<dbReference type="InterPro" id="IPR010496">
    <property type="entry name" value="AL/BT2_dom"/>
</dbReference>
<dbReference type="AlphaFoldDB" id="A0A1H2BMN0"/>
<keyword evidence="4" id="KW-1185">Reference proteome</keyword>
<evidence type="ECO:0000259" key="2">
    <source>
        <dbReference type="Pfam" id="PF06439"/>
    </source>
</evidence>
<gene>
    <name evidence="3" type="ORF">SAMN05216490_4219</name>
</gene>
<dbReference type="EMBL" id="LT629740">
    <property type="protein sequence ID" value="SDT59448.1"/>
    <property type="molecule type" value="Genomic_DNA"/>
</dbReference>
<feature type="domain" description="3-keto-alpha-glucoside-1,2-lyase/3-keto-2-hydroxy-glucal hydratase" evidence="2">
    <location>
        <begin position="34"/>
        <end position="230"/>
    </location>
</feature>
<dbReference type="GO" id="GO:0016787">
    <property type="term" value="F:hydrolase activity"/>
    <property type="evidence" value="ECO:0007669"/>
    <property type="project" value="InterPro"/>
</dbReference>
<organism evidence="3 4">
    <name type="scientific">Mucilaginibacter mallensis</name>
    <dbReference type="NCBI Taxonomy" id="652787"/>
    <lineage>
        <taxon>Bacteria</taxon>
        <taxon>Pseudomonadati</taxon>
        <taxon>Bacteroidota</taxon>
        <taxon>Sphingobacteriia</taxon>
        <taxon>Sphingobacteriales</taxon>
        <taxon>Sphingobacteriaceae</taxon>
        <taxon>Mucilaginibacter</taxon>
    </lineage>
</organism>
<dbReference type="Pfam" id="PF06439">
    <property type="entry name" value="3keto-disac_hyd"/>
    <property type="match status" value="1"/>
</dbReference>
<dbReference type="RefSeq" id="WP_091377711.1">
    <property type="nucleotide sequence ID" value="NZ_LT629740.1"/>
</dbReference>
<dbReference type="STRING" id="652787.SAMN05216490_4219"/>
<feature type="chain" id="PRO_5009270145" description="3-keto-alpha-glucoside-1,2-lyase/3-keto-2-hydroxy-glucal hydratase domain-containing protein" evidence="1">
    <location>
        <begin position="21"/>
        <end position="232"/>
    </location>
</feature>
<accession>A0A1H2BMN0</accession>
<evidence type="ECO:0000313" key="4">
    <source>
        <dbReference type="Proteomes" id="UP000199679"/>
    </source>
</evidence>
<dbReference type="OrthoDB" id="9806233at2"/>
<feature type="signal peptide" evidence="1">
    <location>
        <begin position="1"/>
        <end position="20"/>
    </location>
</feature>
<dbReference type="Gene3D" id="2.60.120.560">
    <property type="entry name" value="Exo-inulinase, domain 1"/>
    <property type="match status" value="1"/>
</dbReference>
<name>A0A1H2BMN0_MUCMA</name>
<keyword evidence="1" id="KW-0732">Signal</keyword>
<reference evidence="3 4" key="1">
    <citation type="submission" date="2016-10" db="EMBL/GenBank/DDBJ databases">
        <authorList>
            <person name="de Groot N.N."/>
        </authorList>
    </citation>
    <scope>NUCLEOTIDE SEQUENCE [LARGE SCALE GENOMIC DNA]</scope>
    <source>
        <strain evidence="3 4">MP1X4</strain>
    </source>
</reference>
<evidence type="ECO:0000313" key="3">
    <source>
        <dbReference type="EMBL" id="SDT59448.1"/>
    </source>
</evidence>
<proteinExistence type="predicted"/>
<sequence length="232" mass="25660">MKKIFLITAAMAALSSPLLAQTKNTLSASEKKDGYTLLFDGKTTDGWHTYLGKDAGAWHVTSGALQLDTAAKGQADLLTDKEYTNFELKLDWKIPVGGNSGVIFDIHEDPQFAYTFLTGIEMQVLDDKGAEDNKKANHLAGSLYDLMAPAHPAKPAGEWNSIIIRKLNNHLTFYMNGQKVVETQIGSKEWNDLLQQSKFKTWKAFATYSTGHISLQAHGAAVAFRNIRIKQL</sequence>